<evidence type="ECO:0000256" key="1">
    <source>
        <dbReference type="ARBA" id="ARBA00022692"/>
    </source>
</evidence>
<keyword evidence="7" id="KW-1185">Reference proteome</keyword>
<dbReference type="AlphaFoldDB" id="W4KPL5"/>
<feature type="compositionally biased region" description="Low complexity" evidence="4">
    <location>
        <begin position="69"/>
        <end position="78"/>
    </location>
</feature>
<dbReference type="GeneID" id="20675012"/>
<dbReference type="STRING" id="747525.W4KPL5"/>
<dbReference type="RefSeq" id="XP_009541621.1">
    <property type="nucleotide sequence ID" value="XM_009543326.1"/>
</dbReference>
<dbReference type="KEGG" id="hir:HETIRDRAFT_438103"/>
<dbReference type="HOGENOM" id="CLU_060585_0_0_1"/>
<protein>
    <submittedName>
        <fullName evidence="6">Uncharacterized protein</fullName>
    </submittedName>
</protein>
<feature type="compositionally biased region" description="Basic and acidic residues" evidence="4">
    <location>
        <begin position="31"/>
        <end position="43"/>
    </location>
</feature>
<evidence type="ECO:0000256" key="5">
    <source>
        <dbReference type="SAM" id="Phobius"/>
    </source>
</evidence>
<dbReference type="eggNOG" id="ENOG502S7Q0">
    <property type="taxonomic scope" value="Eukaryota"/>
</dbReference>
<dbReference type="Proteomes" id="UP000030671">
    <property type="component" value="Unassembled WGS sequence"/>
</dbReference>
<dbReference type="PANTHER" id="PTHR28263:SF1">
    <property type="entry name" value="GOLGI TO ER TRAFFIC PROTEIN 2"/>
    <property type="match status" value="1"/>
</dbReference>
<keyword evidence="1 5" id="KW-0812">Transmembrane</keyword>
<feature type="non-terminal residue" evidence="6">
    <location>
        <position position="252"/>
    </location>
</feature>
<dbReference type="InterPro" id="IPR028143">
    <property type="entry name" value="Get2/sif1"/>
</dbReference>
<organism evidence="6 7">
    <name type="scientific">Heterobasidion irregulare (strain TC 32-1)</name>
    <dbReference type="NCBI Taxonomy" id="747525"/>
    <lineage>
        <taxon>Eukaryota</taxon>
        <taxon>Fungi</taxon>
        <taxon>Dikarya</taxon>
        <taxon>Basidiomycota</taxon>
        <taxon>Agaricomycotina</taxon>
        <taxon>Agaricomycetes</taxon>
        <taxon>Russulales</taxon>
        <taxon>Bondarzewiaceae</taxon>
        <taxon>Heterobasidion</taxon>
        <taxon>Heterobasidion annosum species complex</taxon>
    </lineage>
</organism>
<evidence type="ECO:0000256" key="4">
    <source>
        <dbReference type="SAM" id="MobiDB-lite"/>
    </source>
</evidence>
<keyword evidence="3 5" id="KW-0472">Membrane</keyword>
<dbReference type="OrthoDB" id="5393181at2759"/>
<reference evidence="6 7" key="1">
    <citation type="journal article" date="2012" name="New Phytol.">
        <title>Insight into trade-off between wood decay and parasitism from the genome of a fungal forest pathogen.</title>
        <authorList>
            <person name="Olson A."/>
            <person name="Aerts A."/>
            <person name="Asiegbu F."/>
            <person name="Belbahri L."/>
            <person name="Bouzid O."/>
            <person name="Broberg A."/>
            <person name="Canback B."/>
            <person name="Coutinho P.M."/>
            <person name="Cullen D."/>
            <person name="Dalman K."/>
            <person name="Deflorio G."/>
            <person name="van Diepen L.T."/>
            <person name="Dunand C."/>
            <person name="Duplessis S."/>
            <person name="Durling M."/>
            <person name="Gonthier P."/>
            <person name="Grimwood J."/>
            <person name="Fossdal C.G."/>
            <person name="Hansson D."/>
            <person name="Henrissat B."/>
            <person name="Hietala A."/>
            <person name="Himmelstrand K."/>
            <person name="Hoffmeister D."/>
            <person name="Hogberg N."/>
            <person name="James T.Y."/>
            <person name="Karlsson M."/>
            <person name="Kohler A."/>
            <person name="Kues U."/>
            <person name="Lee Y.H."/>
            <person name="Lin Y.C."/>
            <person name="Lind M."/>
            <person name="Lindquist E."/>
            <person name="Lombard V."/>
            <person name="Lucas S."/>
            <person name="Lunden K."/>
            <person name="Morin E."/>
            <person name="Murat C."/>
            <person name="Park J."/>
            <person name="Raffaello T."/>
            <person name="Rouze P."/>
            <person name="Salamov A."/>
            <person name="Schmutz J."/>
            <person name="Solheim H."/>
            <person name="Stahlberg J."/>
            <person name="Velez H."/>
            <person name="de Vries R.P."/>
            <person name="Wiebenga A."/>
            <person name="Woodward S."/>
            <person name="Yakovlev I."/>
            <person name="Garbelotto M."/>
            <person name="Martin F."/>
            <person name="Grigoriev I.V."/>
            <person name="Stenlid J."/>
        </authorList>
    </citation>
    <scope>NUCLEOTIDE SEQUENCE [LARGE SCALE GENOMIC DNA]</scope>
    <source>
        <strain evidence="6 7">TC 32-1</strain>
    </source>
</reference>
<evidence type="ECO:0000256" key="3">
    <source>
        <dbReference type="ARBA" id="ARBA00023136"/>
    </source>
</evidence>
<dbReference type="EMBL" id="KI925454">
    <property type="protein sequence ID" value="ETW87757.1"/>
    <property type="molecule type" value="Genomic_DNA"/>
</dbReference>
<dbReference type="PANTHER" id="PTHR28263">
    <property type="entry name" value="GOLGI TO ER TRAFFIC PROTEIN 2"/>
    <property type="match status" value="1"/>
</dbReference>
<evidence type="ECO:0000256" key="2">
    <source>
        <dbReference type="ARBA" id="ARBA00022989"/>
    </source>
</evidence>
<dbReference type="GO" id="GO:0006890">
    <property type="term" value="P:retrograde vesicle-mediated transport, Golgi to endoplasmic reticulum"/>
    <property type="evidence" value="ECO:0007669"/>
    <property type="project" value="TreeGrafter"/>
</dbReference>
<sequence>MSTATARAEARRKAILNRGADRLSKLTTSARGEDAPAFVHDDPPLPSLPLTPRPNLDSFLGEDSPRPPTAASRSSSRTIPDPHTSPFGAAALSSTPPDPSVWSEQQQQQLLRALLGSTEPPLSSDDAPPLDDPLLTLVSSLAKGVPNGPGSDPALPSFPMEQPKSRVERFMPIVHVVAMWCLVAFFVIWQEPQAFYAQTSSVVLQGGLMRRWASLGKSPVSADIWTVQAVPFFWAFVSLEIMLHSLRIFSGS</sequence>
<evidence type="ECO:0000313" key="7">
    <source>
        <dbReference type="Proteomes" id="UP000030671"/>
    </source>
</evidence>
<feature type="transmembrane region" description="Helical" evidence="5">
    <location>
        <begin position="224"/>
        <end position="243"/>
    </location>
</feature>
<feature type="transmembrane region" description="Helical" evidence="5">
    <location>
        <begin position="170"/>
        <end position="189"/>
    </location>
</feature>
<feature type="region of interest" description="Disordered" evidence="4">
    <location>
        <begin position="1"/>
        <end position="107"/>
    </location>
</feature>
<dbReference type="InParanoid" id="W4KPL5"/>
<name>W4KPL5_HETIT</name>
<proteinExistence type="predicted"/>
<keyword evidence="2 5" id="KW-1133">Transmembrane helix</keyword>
<gene>
    <name evidence="6" type="ORF">HETIRDRAFT_438103</name>
</gene>
<evidence type="ECO:0000313" key="6">
    <source>
        <dbReference type="EMBL" id="ETW87757.1"/>
    </source>
</evidence>
<accession>W4KPL5</accession>